<dbReference type="AlphaFoldDB" id="A0A7X2IJG6"/>
<dbReference type="CDD" id="cd00082">
    <property type="entry name" value="HisKA"/>
    <property type="match status" value="1"/>
</dbReference>
<dbReference type="SMART" id="SM00448">
    <property type="entry name" value="REC"/>
    <property type="match status" value="2"/>
</dbReference>
<dbReference type="Pfam" id="PF13426">
    <property type="entry name" value="PAS_9"/>
    <property type="match status" value="1"/>
</dbReference>
<dbReference type="InterPro" id="IPR003594">
    <property type="entry name" value="HATPase_dom"/>
</dbReference>
<dbReference type="SUPFAM" id="SSF55874">
    <property type="entry name" value="ATPase domain of HSP90 chaperone/DNA topoisomerase II/histidine kinase"/>
    <property type="match status" value="1"/>
</dbReference>
<keyword evidence="8" id="KW-0418">Kinase</keyword>
<feature type="modified residue" description="Phosphohistidine" evidence="16">
    <location>
        <position position="1099"/>
    </location>
</feature>
<dbReference type="SUPFAM" id="SSF47384">
    <property type="entry name" value="Homodimeric domain of signal transducing histidine kinase"/>
    <property type="match status" value="1"/>
</dbReference>
<dbReference type="SMART" id="SM00304">
    <property type="entry name" value="HAMP"/>
    <property type="match status" value="1"/>
</dbReference>
<evidence type="ECO:0000256" key="13">
    <source>
        <dbReference type="ARBA" id="ARBA00064003"/>
    </source>
</evidence>
<feature type="domain" description="HPt" evidence="24">
    <location>
        <begin position="1060"/>
        <end position="1157"/>
    </location>
</feature>
<dbReference type="InterPro" id="IPR005467">
    <property type="entry name" value="His_kinase_dom"/>
</dbReference>
<feature type="domain" description="PAC" evidence="22">
    <location>
        <begin position="438"/>
        <end position="488"/>
    </location>
</feature>
<name>A0A7X2IJG6_9BURK</name>
<keyword evidence="18" id="KW-0812">Transmembrane</keyword>
<dbReference type="Pfam" id="PF01627">
    <property type="entry name" value="Hpt"/>
    <property type="match status" value="1"/>
</dbReference>
<dbReference type="CDD" id="cd18774">
    <property type="entry name" value="PDC2_HK_sensor"/>
    <property type="match status" value="1"/>
</dbReference>
<dbReference type="InterPro" id="IPR003661">
    <property type="entry name" value="HisK_dim/P_dom"/>
</dbReference>
<evidence type="ECO:0000256" key="7">
    <source>
        <dbReference type="ARBA" id="ARBA00022741"/>
    </source>
</evidence>
<keyword evidence="10" id="KW-0902">Two-component regulatory system</keyword>
<feature type="domain" description="HAMP" evidence="23">
    <location>
        <begin position="307"/>
        <end position="360"/>
    </location>
</feature>
<dbReference type="CDD" id="cd06225">
    <property type="entry name" value="HAMP"/>
    <property type="match status" value="1"/>
</dbReference>
<dbReference type="FunFam" id="3.30.565.10:FF:000010">
    <property type="entry name" value="Sensor histidine kinase RcsC"/>
    <property type="match status" value="1"/>
</dbReference>
<dbReference type="SUPFAM" id="SSF55785">
    <property type="entry name" value="PYP-like sensor domain (PAS domain)"/>
    <property type="match status" value="1"/>
</dbReference>
<evidence type="ECO:0000259" key="22">
    <source>
        <dbReference type="PROSITE" id="PS50113"/>
    </source>
</evidence>
<evidence type="ECO:0000256" key="3">
    <source>
        <dbReference type="ARBA" id="ARBA00012438"/>
    </source>
</evidence>
<keyword evidence="5" id="KW-0808">Transferase</keyword>
<keyword evidence="9" id="KW-0067">ATP-binding</keyword>
<keyword evidence="7" id="KW-0547">Nucleotide-binding</keyword>
<dbReference type="RefSeq" id="WP_154371408.1">
    <property type="nucleotide sequence ID" value="NZ_WKJJ01000002.1"/>
</dbReference>
<organism evidence="25 26">
    <name type="scientific">Pseudoduganella rivuli</name>
    <dbReference type="NCBI Taxonomy" id="2666085"/>
    <lineage>
        <taxon>Bacteria</taxon>
        <taxon>Pseudomonadati</taxon>
        <taxon>Pseudomonadota</taxon>
        <taxon>Betaproteobacteria</taxon>
        <taxon>Burkholderiales</taxon>
        <taxon>Oxalobacteraceae</taxon>
        <taxon>Telluria group</taxon>
        <taxon>Pseudoduganella</taxon>
    </lineage>
</organism>
<dbReference type="Pfam" id="PF00072">
    <property type="entry name" value="Response_reg"/>
    <property type="match status" value="2"/>
</dbReference>
<evidence type="ECO:0000256" key="17">
    <source>
        <dbReference type="PROSITE-ProRule" id="PRU00169"/>
    </source>
</evidence>
<evidence type="ECO:0000256" key="18">
    <source>
        <dbReference type="SAM" id="Phobius"/>
    </source>
</evidence>
<comment type="function">
    <text evidence="12">Member of the two-component regulatory system BvgS/BvgA. Phosphorylates BvgA via a four-step phosphorelay in response to environmental signals.</text>
</comment>
<dbReference type="InterPro" id="IPR036097">
    <property type="entry name" value="HisK_dim/P_sf"/>
</dbReference>
<dbReference type="InterPro" id="IPR000700">
    <property type="entry name" value="PAS-assoc_C"/>
</dbReference>
<dbReference type="Proteomes" id="UP000446768">
    <property type="component" value="Unassembled WGS sequence"/>
</dbReference>
<comment type="subcellular location">
    <subcellularLocation>
        <location evidence="2">Membrane</location>
    </subcellularLocation>
</comment>
<feature type="modified residue" description="4-aspartylphosphate" evidence="17">
    <location>
        <position position="945"/>
    </location>
</feature>
<gene>
    <name evidence="25" type="ORF">GJ700_04325</name>
</gene>
<feature type="transmembrane region" description="Helical" evidence="18">
    <location>
        <begin position="6"/>
        <end position="27"/>
    </location>
</feature>
<keyword evidence="26" id="KW-1185">Reference proteome</keyword>
<evidence type="ECO:0000259" key="19">
    <source>
        <dbReference type="PROSITE" id="PS50109"/>
    </source>
</evidence>
<dbReference type="FunFam" id="1.10.287.130:FF:000002">
    <property type="entry name" value="Two-component osmosensing histidine kinase"/>
    <property type="match status" value="1"/>
</dbReference>
<dbReference type="SMART" id="SM00091">
    <property type="entry name" value="PAS"/>
    <property type="match status" value="1"/>
</dbReference>
<evidence type="ECO:0000256" key="10">
    <source>
        <dbReference type="ARBA" id="ARBA00023012"/>
    </source>
</evidence>
<dbReference type="SMART" id="SM00387">
    <property type="entry name" value="HATPase_c"/>
    <property type="match status" value="1"/>
</dbReference>
<evidence type="ECO:0000256" key="16">
    <source>
        <dbReference type="PROSITE-ProRule" id="PRU00110"/>
    </source>
</evidence>
<evidence type="ECO:0000256" key="4">
    <source>
        <dbReference type="ARBA" id="ARBA00022553"/>
    </source>
</evidence>
<evidence type="ECO:0000259" key="20">
    <source>
        <dbReference type="PROSITE" id="PS50110"/>
    </source>
</evidence>
<dbReference type="SUPFAM" id="SSF52172">
    <property type="entry name" value="CheY-like"/>
    <property type="match status" value="2"/>
</dbReference>
<dbReference type="InterPro" id="IPR036641">
    <property type="entry name" value="HPT_dom_sf"/>
</dbReference>
<dbReference type="InterPro" id="IPR036890">
    <property type="entry name" value="HATPase_C_sf"/>
</dbReference>
<dbReference type="SMART" id="SM00388">
    <property type="entry name" value="HisKA"/>
    <property type="match status" value="1"/>
</dbReference>
<evidence type="ECO:0000313" key="26">
    <source>
        <dbReference type="Proteomes" id="UP000446768"/>
    </source>
</evidence>
<dbReference type="Pfam" id="PF02518">
    <property type="entry name" value="HATPase_c"/>
    <property type="match status" value="1"/>
</dbReference>
<protein>
    <recommendedName>
        <fullName evidence="14">Sensory/regulatory protein RpfC</fullName>
        <ecNumber evidence="3">2.7.13.3</ecNumber>
    </recommendedName>
    <alternativeName>
        <fullName evidence="15">Virulence sensor protein BvgS</fullName>
    </alternativeName>
</protein>
<dbReference type="PROSITE" id="PS50885">
    <property type="entry name" value="HAMP"/>
    <property type="match status" value="1"/>
</dbReference>
<dbReference type="Gene3D" id="1.20.120.160">
    <property type="entry name" value="HPT domain"/>
    <property type="match status" value="1"/>
</dbReference>
<evidence type="ECO:0000256" key="8">
    <source>
        <dbReference type="ARBA" id="ARBA00022777"/>
    </source>
</evidence>
<dbReference type="Gene3D" id="6.10.340.10">
    <property type="match status" value="1"/>
</dbReference>
<evidence type="ECO:0000256" key="1">
    <source>
        <dbReference type="ARBA" id="ARBA00000085"/>
    </source>
</evidence>
<evidence type="ECO:0000313" key="25">
    <source>
        <dbReference type="EMBL" id="MRV70945.1"/>
    </source>
</evidence>
<dbReference type="Gene3D" id="3.40.50.2300">
    <property type="match status" value="2"/>
</dbReference>
<dbReference type="Gene3D" id="1.10.287.130">
    <property type="match status" value="1"/>
</dbReference>
<comment type="subunit">
    <text evidence="13">At low DSF concentrations, interacts with RpfF.</text>
</comment>
<dbReference type="EC" id="2.7.13.3" evidence="3"/>
<accession>A0A7X2IJG6</accession>
<dbReference type="InterPro" id="IPR011006">
    <property type="entry name" value="CheY-like_superfamily"/>
</dbReference>
<dbReference type="PROSITE" id="PS50894">
    <property type="entry name" value="HPT"/>
    <property type="match status" value="1"/>
</dbReference>
<dbReference type="PROSITE" id="PS50110">
    <property type="entry name" value="RESPONSE_REGULATORY"/>
    <property type="match status" value="2"/>
</dbReference>
<dbReference type="InterPro" id="IPR004358">
    <property type="entry name" value="Sig_transdc_His_kin-like_C"/>
</dbReference>
<evidence type="ECO:0000259" key="23">
    <source>
        <dbReference type="PROSITE" id="PS50885"/>
    </source>
</evidence>
<evidence type="ECO:0000256" key="5">
    <source>
        <dbReference type="ARBA" id="ARBA00022679"/>
    </source>
</evidence>
<keyword evidence="6" id="KW-0732">Signal</keyword>
<evidence type="ECO:0000256" key="6">
    <source>
        <dbReference type="ARBA" id="ARBA00022729"/>
    </source>
</evidence>
<dbReference type="InterPro" id="IPR003660">
    <property type="entry name" value="HAMP_dom"/>
</dbReference>
<feature type="modified residue" description="4-aspartylphosphate" evidence="17">
    <location>
        <position position="801"/>
    </location>
</feature>
<dbReference type="CDD" id="cd00156">
    <property type="entry name" value="REC"/>
    <property type="match status" value="1"/>
</dbReference>
<dbReference type="CDD" id="cd00130">
    <property type="entry name" value="PAS"/>
    <property type="match status" value="1"/>
</dbReference>
<dbReference type="InterPro" id="IPR035965">
    <property type="entry name" value="PAS-like_dom_sf"/>
</dbReference>
<feature type="transmembrane region" description="Helical" evidence="18">
    <location>
        <begin position="287"/>
        <end position="307"/>
    </location>
</feature>
<evidence type="ECO:0000259" key="24">
    <source>
        <dbReference type="PROSITE" id="PS50894"/>
    </source>
</evidence>
<dbReference type="GO" id="GO:0005886">
    <property type="term" value="C:plasma membrane"/>
    <property type="evidence" value="ECO:0007669"/>
    <property type="project" value="UniProtKB-SubCell"/>
</dbReference>
<keyword evidence="11" id="KW-0843">Virulence</keyword>
<keyword evidence="18" id="KW-1133">Transmembrane helix</keyword>
<dbReference type="PROSITE" id="PS50109">
    <property type="entry name" value="HIS_KIN"/>
    <property type="match status" value="1"/>
</dbReference>
<dbReference type="Gene3D" id="3.30.565.10">
    <property type="entry name" value="Histidine kinase-like ATPase, C-terminal domain"/>
    <property type="match status" value="1"/>
</dbReference>
<dbReference type="GO" id="GO:0005524">
    <property type="term" value="F:ATP binding"/>
    <property type="evidence" value="ECO:0007669"/>
    <property type="project" value="UniProtKB-KW"/>
</dbReference>
<evidence type="ECO:0000256" key="15">
    <source>
        <dbReference type="ARBA" id="ARBA00070152"/>
    </source>
</evidence>
<sequence length="1162" mass="125910">MKPLGIKVKVALATSITSVVVVGFVTAMQMRKLEEDFTRVLFSQQTALINRTAEELDDKLNMLLGIIAMSAKMQPPAIAQDSAALRAYYADRAVLSLFDDILVLDPKGQVIADLPEVAGRTQVNAGDREFFKRVLATRQPLIAEPVIGRSGKQPIVQMIAPVLDRKGEVQAVLIGVLRLYKDNVLGHLRTAKVGRTGYYFAVTRSEVPLYVLHPDLDRLLKPRPPNANPATTRALNDGFEGTVVSTNSTGLRAFNSFKALKTVDWVLAASLPVDEAFEPFQGMLSRVAAWGVLASLAAAALIGWLTMKLMAPLARLHAAILRMRASDEVFTPIAVSANDEIGEVTLAFNSLMRQREAADRRLLDMIDLAPNAIVVTDADGRIETFNREAERCFGYAREEILGRPVEMLVPSDQREAHQQLRHGFASTRLSPEPVHMGAGRTLHGLRKDGARFPAEISLSAIHTGEGQKVLAVIADITERERLRQDTEAYAAALEQSRDRAEAANRAKSDFVANMSHEIRTPMNAVLGMAHLLGNTPLTAQQRKYLNMVEASGQTLLAILNDVLDFSKIEARRMELAPVDFDLDETMGSLATTMTMNAGEKELELAIAVAQDVPRQLHGDALRLQQILVNLAGNAIKFTAQGEVVVRVACEARDAARVVLRFEVADTGIGISEAQQAQLFHAFTQGDESITRRFGGTGLGLAIAKKLIELMGGEIAVDSTPGKGSRFWFSLPFGVVADAPKVSRQPVPGMQRVLVADDNATSRELVCQQIRAWGWEAEEAVSFGAALERLQAQPPCSLLLADWHMPGMDAPDAVRKVRHIAEDLPVVTMLNAFARDRVDAAATSVRQLRPDAVLVKPVTSSSLYDALHQALQSKAAGSDGVAAPSTIAGRLKGVHFLLVEDNLLNQAVARGILEHAGATVDTVGDGQQAVDLLRTDAQRYDIVLMDMQMPVLDGFSATAILRRELKLTLPVIAMTAGVLASERDRCVEAGISDFIAKPVVVEDMLAVIARHLPAGAAPDVTPAPALATAPVAAMADTAAPEPEPLFNMSGLMKVMGHDPKGRAVMFRMVRGAVSAGMKPADDADQALRENRPEDAARILHGLRGAIGVLGAKRLIRATLDAENAISEQRSDEWPAHFAEVRTVLAETLRLAEEWLEREENATT</sequence>
<dbReference type="PANTHER" id="PTHR45339">
    <property type="entry name" value="HYBRID SIGNAL TRANSDUCTION HISTIDINE KINASE J"/>
    <property type="match status" value="1"/>
</dbReference>
<dbReference type="InterPro" id="IPR000014">
    <property type="entry name" value="PAS"/>
</dbReference>
<evidence type="ECO:0000256" key="11">
    <source>
        <dbReference type="ARBA" id="ARBA00023026"/>
    </source>
</evidence>
<dbReference type="SUPFAM" id="SSF47226">
    <property type="entry name" value="Histidine-containing phosphotransfer domain, HPT domain"/>
    <property type="match status" value="1"/>
</dbReference>
<dbReference type="PRINTS" id="PR00344">
    <property type="entry name" value="BCTRLSENSOR"/>
</dbReference>
<evidence type="ECO:0000256" key="9">
    <source>
        <dbReference type="ARBA" id="ARBA00022840"/>
    </source>
</evidence>
<keyword evidence="18" id="KW-0472">Membrane</keyword>
<dbReference type="PROSITE" id="PS50112">
    <property type="entry name" value="PAS"/>
    <property type="match status" value="1"/>
</dbReference>
<dbReference type="InterPro" id="IPR001789">
    <property type="entry name" value="Sig_transdc_resp-reg_receiver"/>
</dbReference>
<dbReference type="Pfam" id="PF00512">
    <property type="entry name" value="HisKA"/>
    <property type="match status" value="1"/>
</dbReference>
<comment type="catalytic activity">
    <reaction evidence="1">
        <text>ATP + protein L-histidine = ADP + protein N-phospho-L-histidine.</text>
        <dbReference type="EC" id="2.7.13.3"/>
    </reaction>
</comment>
<feature type="domain" description="Histidine kinase" evidence="19">
    <location>
        <begin position="513"/>
        <end position="734"/>
    </location>
</feature>
<feature type="domain" description="Response regulatory" evidence="20">
    <location>
        <begin position="751"/>
        <end position="870"/>
    </location>
</feature>
<dbReference type="CDD" id="cd16922">
    <property type="entry name" value="HATPase_EvgS-ArcB-TorS-like"/>
    <property type="match status" value="1"/>
</dbReference>
<keyword evidence="4 17" id="KW-0597">Phosphoprotein</keyword>
<dbReference type="NCBIfam" id="TIGR00229">
    <property type="entry name" value="sensory_box"/>
    <property type="match status" value="1"/>
</dbReference>
<evidence type="ECO:0000256" key="12">
    <source>
        <dbReference type="ARBA" id="ARBA00058004"/>
    </source>
</evidence>
<dbReference type="CDD" id="cd12914">
    <property type="entry name" value="PDC1_DGC_like"/>
    <property type="match status" value="1"/>
</dbReference>
<reference evidence="25 26" key="1">
    <citation type="submission" date="2019-11" db="EMBL/GenBank/DDBJ databases">
        <title>Novel species isolated from a subtropical stream in China.</title>
        <authorList>
            <person name="Lu H."/>
        </authorList>
    </citation>
    <scope>NUCLEOTIDE SEQUENCE [LARGE SCALE GENOMIC DNA]</scope>
    <source>
        <strain evidence="25 26">FT92W</strain>
    </source>
</reference>
<dbReference type="GO" id="GO:0000155">
    <property type="term" value="F:phosphorelay sensor kinase activity"/>
    <property type="evidence" value="ECO:0007669"/>
    <property type="project" value="InterPro"/>
</dbReference>
<dbReference type="EMBL" id="WKJJ01000002">
    <property type="protein sequence ID" value="MRV70945.1"/>
    <property type="molecule type" value="Genomic_DNA"/>
</dbReference>
<dbReference type="Gene3D" id="3.30.450.20">
    <property type="entry name" value="PAS domain"/>
    <property type="match status" value="2"/>
</dbReference>
<dbReference type="CDD" id="cd17546">
    <property type="entry name" value="REC_hyHK_CKI1_RcsC-like"/>
    <property type="match status" value="1"/>
</dbReference>
<evidence type="ECO:0000259" key="21">
    <source>
        <dbReference type="PROSITE" id="PS50112"/>
    </source>
</evidence>
<dbReference type="PROSITE" id="PS50113">
    <property type="entry name" value="PAC"/>
    <property type="match status" value="1"/>
</dbReference>
<evidence type="ECO:0000256" key="14">
    <source>
        <dbReference type="ARBA" id="ARBA00068150"/>
    </source>
</evidence>
<comment type="caution">
    <text evidence="25">The sequence shown here is derived from an EMBL/GenBank/DDBJ whole genome shotgun (WGS) entry which is preliminary data.</text>
</comment>
<evidence type="ECO:0000256" key="2">
    <source>
        <dbReference type="ARBA" id="ARBA00004370"/>
    </source>
</evidence>
<feature type="domain" description="PAS" evidence="21">
    <location>
        <begin position="358"/>
        <end position="427"/>
    </location>
</feature>
<dbReference type="PANTHER" id="PTHR45339:SF5">
    <property type="entry name" value="HISTIDINE KINASE"/>
    <property type="match status" value="1"/>
</dbReference>
<proteinExistence type="predicted"/>
<dbReference type="InterPro" id="IPR008207">
    <property type="entry name" value="Sig_transdc_His_kin_Hpt_dom"/>
</dbReference>
<feature type="domain" description="Response regulatory" evidence="20">
    <location>
        <begin position="894"/>
        <end position="1011"/>
    </location>
</feature>